<feature type="chain" id="PRO_5046984454" evidence="1">
    <location>
        <begin position="26"/>
        <end position="364"/>
    </location>
</feature>
<feature type="domain" description="LysM" evidence="2">
    <location>
        <begin position="45"/>
        <end position="94"/>
    </location>
</feature>
<dbReference type="InterPro" id="IPR052196">
    <property type="entry name" value="Bact_Kbp"/>
</dbReference>
<proteinExistence type="predicted"/>
<protein>
    <submittedName>
        <fullName evidence="3">LysM peptidoglycan-binding domain-containing protein</fullName>
    </submittedName>
</protein>
<gene>
    <name evidence="3" type="ORF">VVD49_05250</name>
</gene>
<dbReference type="Proteomes" id="UP001331561">
    <property type="component" value="Unassembled WGS sequence"/>
</dbReference>
<name>A0ABU6JZL8_9RHOO</name>
<evidence type="ECO:0000313" key="3">
    <source>
        <dbReference type="EMBL" id="MEC5385119.1"/>
    </source>
</evidence>
<keyword evidence="1" id="KW-0732">Signal</keyword>
<keyword evidence="4" id="KW-1185">Reference proteome</keyword>
<dbReference type="CDD" id="cd00118">
    <property type="entry name" value="LysM"/>
    <property type="match status" value="1"/>
</dbReference>
<evidence type="ECO:0000259" key="2">
    <source>
        <dbReference type="PROSITE" id="PS51782"/>
    </source>
</evidence>
<dbReference type="SMART" id="SM00257">
    <property type="entry name" value="LysM"/>
    <property type="match status" value="1"/>
</dbReference>
<accession>A0ABU6JZL8</accession>
<dbReference type="Gene3D" id="3.10.350.10">
    <property type="entry name" value="LysM domain"/>
    <property type="match status" value="1"/>
</dbReference>
<feature type="signal peptide" evidence="1">
    <location>
        <begin position="1"/>
        <end position="25"/>
    </location>
</feature>
<dbReference type="RefSeq" id="WP_327598083.1">
    <property type="nucleotide sequence ID" value="NZ_JAYXHS010000001.1"/>
</dbReference>
<dbReference type="PANTHER" id="PTHR34700">
    <property type="entry name" value="POTASSIUM BINDING PROTEIN KBP"/>
    <property type="match status" value="1"/>
</dbReference>
<comment type="caution">
    <text evidence="3">The sequence shown here is derived from an EMBL/GenBank/DDBJ whole genome shotgun (WGS) entry which is preliminary data.</text>
</comment>
<dbReference type="PANTHER" id="PTHR34700:SF4">
    <property type="entry name" value="PHAGE-LIKE ELEMENT PBSX PROTEIN XKDP"/>
    <property type="match status" value="1"/>
</dbReference>
<sequence length="364" mass="38885">MKRFSSALFLALAALTTGVTGSALAQAQSATASKDKLELADNAPDSYTVVKGDTLWGISGKFLKSPWRWPEIWKLNTEQIKNPHWIYPGQVVYLDRNGPNGPTLSLTAPGSQASPYEKLSPQVYSTPANALSAVPLQYIQALLIEPLVTDAADLANSGTVIALQEDRVVIGANSTVFARHLAPGQDAWSIYRPGTPIKDPINGEVLGYESVLVGNARVTTPENGSTAAALQVTKVKHEVQASDLLLPTGKETAFAPVPRPAPANLDAAVASIYGGLEQTGRFGIITINAGRDKYIEPGQVIGLDRYRGNATYRGRTGDEKAQYIPLPSERFGLAMVFRVFNRVSYAIVLDSSLPVQVGDSAVAP</sequence>
<dbReference type="Pfam" id="PF01476">
    <property type="entry name" value="LysM"/>
    <property type="match status" value="1"/>
</dbReference>
<dbReference type="InterPro" id="IPR036779">
    <property type="entry name" value="LysM_dom_sf"/>
</dbReference>
<dbReference type="SUPFAM" id="SSF54106">
    <property type="entry name" value="LysM domain"/>
    <property type="match status" value="1"/>
</dbReference>
<evidence type="ECO:0000313" key="4">
    <source>
        <dbReference type="Proteomes" id="UP001331561"/>
    </source>
</evidence>
<reference evidence="3 4" key="1">
    <citation type="submission" date="2024-01" db="EMBL/GenBank/DDBJ databases">
        <title>Uliginosibacterium soil sp. nov.</title>
        <authorList>
            <person name="Lv Y."/>
        </authorList>
    </citation>
    <scope>NUCLEOTIDE SEQUENCE [LARGE SCALE GENOMIC DNA]</scope>
    <source>
        <strain evidence="3 4">H3</strain>
    </source>
</reference>
<evidence type="ECO:0000256" key="1">
    <source>
        <dbReference type="SAM" id="SignalP"/>
    </source>
</evidence>
<dbReference type="PROSITE" id="PS51782">
    <property type="entry name" value="LYSM"/>
    <property type="match status" value="1"/>
</dbReference>
<dbReference type="EMBL" id="JAYXHS010000001">
    <property type="protein sequence ID" value="MEC5385119.1"/>
    <property type="molecule type" value="Genomic_DNA"/>
</dbReference>
<organism evidence="3 4">
    <name type="scientific">Uliginosibacterium silvisoli</name>
    <dbReference type="NCBI Taxonomy" id="3114758"/>
    <lineage>
        <taxon>Bacteria</taxon>
        <taxon>Pseudomonadati</taxon>
        <taxon>Pseudomonadota</taxon>
        <taxon>Betaproteobacteria</taxon>
        <taxon>Rhodocyclales</taxon>
        <taxon>Zoogloeaceae</taxon>
        <taxon>Uliginosibacterium</taxon>
    </lineage>
</organism>
<dbReference type="InterPro" id="IPR018392">
    <property type="entry name" value="LysM"/>
</dbReference>